<keyword evidence="2" id="KW-0238">DNA-binding</keyword>
<reference evidence="5 6" key="1">
    <citation type="submission" date="2020-11" db="EMBL/GenBank/DDBJ databases">
        <authorList>
            <person name="Kim M.K."/>
        </authorList>
    </citation>
    <scope>NUCLEOTIDE SEQUENCE [LARGE SCALE GENOMIC DNA]</scope>
    <source>
        <strain evidence="5 6">BT662</strain>
    </source>
</reference>
<dbReference type="SMART" id="SM00342">
    <property type="entry name" value="HTH_ARAC"/>
    <property type="match status" value="1"/>
</dbReference>
<dbReference type="PANTHER" id="PTHR43280:SF32">
    <property type="entry name" value="TRANSCRIPTIONAL REGULATORY PROTEIN"/>
    <property type="match status" value="1"/>
</dbReference>
<organism evidence="5 6">
    <name type="scientific">Hymenobacter ruricola</name>
    <dbReference type="NCBI Taxonomy" id="2791023"/>
    <lineage>
        <taxon>Bacteria</taxon>
        <taxon>Pseudomonadati</taxon>
        <taxon>Bacteroidota</taxon>
        <taxon>Cytophagia</taxon>
        <taxon>Cytophagales</taxon>
        <taxon>Hymenobacteraceae</taxon>
        <taxon>Hymenobacter</taxon>
    </lineage>
</organism>
<evidence type="ECO:0000256" key="3">
    <source>
        <dbReference type="ARBA" id="ARBA00023163"/>
    </source>
</evidence>
<evidence type="ECO:0000259" key="4">
    <source>
        <dbReference type="PROSITE" id="PS01124"/>
    </source>
</evidence>
<keyword evidence="1" id="KW-0805">Transcription regulation</keyword>
<protein>
    <submittedName>
        <fullName evidence="5">AraC family transcriptional regulator</fullName>
    </submittedName>
</protein>
<dbReference type="InterPro" id="IPR009057">
    <property type="entry name" value="Homeodomain-like_sf"/>
</dbReference>
<evidence type="ECO:0000313" key="5">
    <source>
        <dbReference type="EMBL" id="MBF9221284.1"/>
    </source>
</evidence>
<evidence type="ECO:0000256" key="1">
    <source>
        <dbReference type="ARBA" id="ARBA00023015"/>
    </source>
</evidence>
<dbReference type="PANTHER" id="PTHR43280">
    <property type="entry name" value="ARAC-FAMILY TRANSCRIPTIONAL REGULATOR"/>
    <property type="match status" value="1"/>
</dbReference>
<dbReference type="Gene3D" id="1.10.10.60">
    <property type="entry name" value="Homeodomain-like"/>
    <property type="match status" value="1"/>
</dbReference>
<name>A0ABS0I2Z2_9BACT</name>
<accession>A0ABS0I2Z2</accession>
<comment type="caution">
    <text evidence="5">The sequence shown here is derived from an EMBL/GenBank/DDBJ whole genome shotgun (WGS) entry which is preliminary data.</text>
</comment>
<dbReference type="PROSITE" id="PS01124">
    <property type="entry name" value="HTH_ARAC_FAMILY_2"/>
    <property type="match status" value="1"/>
</dbReference>
<dbReference type="Proteomes" id="UP000618931">
    <property type="component" value="Unassembled WGS sequence"/>
</dbReference>
<dbReference type="SUPFAM" id="SSF46689">
    <property type="entry name" value="Homeodomain-like"/>
    <property type="match status" value="1"/>
</dbReference>
<keyword evidence="3" id="KW-0804">Transcription</keyword>
<proteinExistence type="predicted"/>
<evidence type="ECO:0000256" key="2">
    <source>
        <dbReference type="ARBA" id="ARBA00023125"/>
    </source>
</evidence>
<dbReference type="RefSeq" id="WP_196292733.1">
    <property type="nucleotide sequence ID" value="NZ_JADQDM010000003.1"/>
</dbReference>
<feature type="domain" description="HTH araC/xylS-type" evidence="4">
    <location>
        <begin position="173"/>
        <end position="271"/>
    </location>
</feature>
<dbReference type="EMBL" id="JADQDM010000003">
    <property type="protein sequence ID" value="MBF9221284.1"/>
    <property type="molecule type" value="Genomic_DNA"/>
</dbReference>
<keyword evidence="6" id="KW-1185">Reference proteome</keyword>
<dbReference type="Pfam" id="PF12833">
    <property type="entry name" value="HTH_18"/>
    <property type="match status" value="1"/>
</dbReference>
<gene>
    <name evidence="5" type="ORF">I2H31_09220</name>
</gene>
<evidence type="ECO:0000313" key="6">
    <source>
        <dbReference type="Proteomes" id="UP000618931"/>
    </source>
</evidence>
<sequence length="274" mass="30277">MNPLSNEFRLPARPLVELQPLAHFQRQARQRAGQPPPGQPQPYTIVLAEDAPLRLYFISPGQLAGAPPSSHLAGTVLQFTDGFVCQEADIRDVALTASLFYRAAEDAPLPISGPDANSLVFLVNALKQELNAPGLRKEALVRTYLKAFLLHCLRLREEQAPMPPPGAAGSLFLRFRSMLEERYTVLKTVAEYANLLHVSANHLSETIKKETGRTAGGHIRYRIVAEAQRLADCSGLTLKEIAYQLGYDDVAHFSRLFKRCVGVNFSQYKGQLAA</sequence>
<dbReference type="InterPro" id="IPR018060">
    <property type="entry name" value="HTH_AraC"/>
</dbReference>